<evidence type="ECO:0000313" key="1">
    <source>
        <dbReference type="EMBL" id="MRY94454.1"/>
    </source>
</evidence>
<comment type="caution">
    <text evidence="1">The sequence shown here is derived from an EMBL/GenBank/DDBJ whole genome shotgun (WGS) entry which is preliminary data.</text>
</comment>
<reference evidence="1 2" key="1">
    <citation type="journal article" date="2019" name="Nat. Med.">
        <title>A library of human gut bacterial isolates paired with longitudinal multiomics data enables mechanistic microbiome research.</title>
        <authorList>
            <person name="Poyet M."/>
            <person name="Groussin M."/>
            <person name="Gibbons S.M."/>
            <person name="Avila-Pacheco J."/>
            <person name="Jiang X."/>
            <person name="Kearney S.M."/>
            <person name="Perrotta A.R."/>
            <person name="Berdy B."/>
            <person name="Zhao S."/>
            <person name="Lieberman T.D."/>
            <person name="Swanson P.K."/>
            <person name="Smith M."/>
            <person name="Roesemann S."/>
            <person name="Alexander J.E."/>
            <person name="Rich S.A."/>
            <person name="Livny J."/>
            <person name="Vlamakis H."/>
            <person name="Clish C."/>
            <person name="Bullock K."/>
            <person name="Deik A."/>
            <person name="Scott J."/>
            <person name="Pierce K.A."/>
            <person name="Xavier R.J."/>
            <person name="Alm E.J."/>
        </authorList>
    </citation>
    <scope>NUCLEOTIDE SEQUENCE [LARGE SCALE GENOMIC DNA]</scope>
    <source>
        <strain evidence="1 2">BIOML-A9</strain>
    </source>
</reference>
<dbReference type="InterPro" id="IPR011856">
    <property type="entry name" value="tRNA_endonuc-like_dom_sf"/>
</dbReference>
<dbReference type="AlphaFoldDB" id="A0A6I0U0G7"/>
<dbReference type="EMBL" id="WKMY01000010">
    <property type="protein sequence ID" value="MRY94454.1"/>
    <property type="molecule type" value="Genomic_DNA"/>
</dbReference>
<dbReference type="PANTHER" id="PTHR34825">
    <property type="entry name" value="CONSERVED PROTEIN, WITH A WEAK D-GALACTARATE DEHYDRATASE/ALTRONATE HYDROLASE DOMAIN"/>
    <property type="match status" value="1"/>
</dbReference>
<evidence type="ECO:0000313" key="2">
    <source>
        <dbReference type="Proteomes" id="UP000461276"/>
    </source>
</evidence>
<proteinExistence type="predicted"/>
<dbReference type="PANTHER" id="PTHR34825:SF1">
    <property type="entry name" value="AAA-ATPASE-LIKE DOMAIN-CONTAINING PROTEIN"/>
    <property type="match status" value="1"/>
</dbReference>
<accession>A0A6I0U0G7</accession>
<dbReference type="InterPro" id="IPR012547">
    <property type="entry name" value="PDDEXK_9"/>
</dbReference>
<dbReference type="Pfam" id="PF08011">
    <property type="entry name" value="PDDEXK_9"/>
    <property type="match status" value="1"/>
</dbReference>
<protein>
    <submittedName>
        <fullName evidence="1">Uncharacterized protein</fullName>
    </submittedName>
</protein>
<dbReference type="Gene3D" id="3.40.1350.10">
    <property type="match status" value="1"/>
</dbReference>
<name>A0A6I0U0G7_PARDI</name>
<dbReference type="Proteomes" id="UP000461276">
    <property type="component" value="Unassembled WGS sequence"/>
</dbReference>
<dbReference type="GO" id="GO:0003676">
    <property type="term" value="F:nucleic acid binding"/>
    <property type="evidence" value="ECO:0007669"/>
    <property type="project" value="InterPro"/>
</dbReference>
<gene>
    <name evidence="1" type="ORF">GKD67_14710</name>
</gene>
<sequence>MLRHPRFSGLYQLDIPNKEVRIGLMRSLLPNYVQRPAELNTLVAEKIYNGDMDGALVLMRTVLSTIPYCENTHYEGHYQQLLYVIFTLIGNYVDVEVRTPKGRVDMVMRTPTTLYVVELKLNKTADTALEQIHLRNYPERFALCGLPIVKVGINFDTEKRTLGDWVIE</sequence>
<organism evidence="1 2">
    <name type="scientific">Parabacteroides distasonis</name>
    <dbReference type="NCBI Taxonomy" id="823"/>
    <lineage>
        <taxon>Bacteria</taxon>
        <taxon>Pseudomonadati</taxon>
        <taxon>Bacteroidota</taxon>
        <taxon>Bacteroidia</taxon>
        <taxon>Bacteroidales</taxon>
        <taxon>Tannerellaceae</taxon>
        <taxon>Parabacteroides</taxon>
    </lineage>
</organism>